<organism evidence="1 2">
    <name type="scientific">Mycobacterium stomatepiae</name>
    <dbReference type="NCBI Taxonomy" id="470076"/>
    <lineage>
        <taxon>Bacteria</taxon>
        <taxon>Bacillati</taxon>
        <taxon>Actinomycetota</taxon>
        <taxon>Actinomycetes</taxon>
        <taxon>Mycobacteriales</taxon>
        <taxon>Mycobacteriaceae</taxon>
        <taxon>Mycobacterium</taxon>
        <taxon>Mycobacterium simiae complex</taxon>
    </lineage>
</organism>
<name>A0A7I7Q6G6_9MYCO</name>
<dbReference type="Proteomes" id="UP000467130">
    <property type="component" value="Chromosome"/>
</dbReference>
<dbReference type="EMBL" id="AP022587">
    <property type="protein sequence ID" value="BBY21853.1"/>
    <property type="molecule type" value="Genomic_DNA"/>
</dbReference>
<evidence type="ECO:0000313" key="2">
    <source>
        <dbReference type="Proteomes" id="UP000467130"/>
    </source>
</evidence>
<proteinExistence type="predicted"/>
<gene>
    <name evidence="1" type="ORF">MSTO_20580</name>
</gene>
<sequence>MQTLDDSERIFGADRLAYDPHPVTKRGKHRFKALDHHFVVVNQYHSNGSGNRHRRDRHHANTIIGDANAVTSFCPHIAGDNVTPYSPALGDSASRKPP</sequence>
<keyword evidence="2" id="KW-1185">Reference proteome</keyword>
<dbReference type="KEGG" id="msto:MSTO_20580"/>
<dbReference type="AlphaFoldDB" id="A0A7I7Q6G6"/>
<reference evidence="1 2" key="1">
    <citation type="journal article" date="2019" name="Emerg. Microbes Infect.">
        <title>Comprehensive subspecies identification of 175 nontuberculous mycobacteria species based on 7547 genomic profiles.</title>
        <authorList>
            <person name="Matsumoto Y."/>
            <person name="Kinjo T."/>
            <person name="Motooka D."/>
            <person name="Nabeya D."/>
            <person name="Jung N."/>
            <person name="Uechi K."/>
            <person name="Horii T."/>
            <person name="Iida T."/>
            <person name="Fujita J."/>
            <person name="Nakamura S."/>
        </authorList>
    </citation>
    <scope>NUCLEOTIDE SEQUENCE [LARGE SCALE GENOMIC DNA]</scope>
    <source>
        <strain evidence="1 2">JCM 17783</strain>
    </source>
</reference>
<accession>A0A7I7Q6G6</accession>
<evidence type="ECO:0000313" key="1">
    <source>
        <dbReference type="EMBL" id="BBY21853.1"/>
    </source>
</evidence>
<protein>
    <submittedName>
        <fullName evidence="1">Uncharacterized protein</fullName>
    </submittedName>
</protein>